<sequence length="492" mass="57637">MMNPVVEPLLDLNEYKYSDEYLLVNAEINKLSSNNPDTVDWSIIYRNCRLILEKVNDFVLASYFIFSCLKLRKVAEFESLLDYLSELFKNHFYDANTMPRKERFKHAALEWLYERIKVEGIDFQDRELTEVSINSILSKVSQLDQVLLNIGAGFCFLPLCTELKKKSKLLEQEYTQKEQLHEAIDNKNEYDDQVVADINDNEDNTQETFSENDLILKLLQDNSESIQAKGDIDASVININRSLTWHRVNDSQDELCQSMVGITGVSVDKICHAKYLIDQGDYKKAMVYLECLFCQYPLSLDIQYYLFVCSENSKSLLIGEALKHNLKVFIIRYPRLIFTKLAENEACASKKTINWLQEKILKEEKTINLEFNDVSELVNYYQNKLQKRLSAIEQIELCLERSWQLIKIGYFDMAINALEKIYKDLKKNPILVDLSNENTHYVKCISLLYHCYFKKISENNLQEYQYETYQTLLESLSVYYPSVILVKETSDE</sequence>
<name>A0ABX3A516_9GAMM</name>
<gene>
    <name evidence="2" type="ORF">BGC07_05755</name>
</gene>
<comment type="caution">
    <text evidence="2">The sequence shown here is derived from an EMBL/GenBank/DDBJ whole genome shotgun (WGS) entry which is preliminary data.</text>
</comment>
<dbReference type="InterPro" id="IPR017739">
    <property type="entry name" value="T6SS-assoc_VCA0119"/>
</dbReference>
<accession>A0ABX3A516</accession>
<dbReference type="EMBL" id="MDTU01000001">
    <property type="protein sequence ID" value="ODN42520.1"/>
    <property type="molecule type" value="Genomic_DNA"/>
</dbReference>
<reference evidence="2 3" key="1">
    <citation type="submission" date="2016-08" db="EMBL/GenBank/DDBJ databases">
        <title>Draft genome sequence of Candidatus Piscirickettsia litoralis, from seawater.</title>
        <authorList>
            <person name="Wan X."/>
            <person name="Lee A.J."/>
            <person name="Hou S."/>
            <person name="Donachie S.P."/>
        </authorList>
    </citation>
    <scope>NUCLEOTIDE SEQUENCE [LARGE SCALE GENOMIC DNA]</scope>
    <source>
        <strain evidence="2 3">Y2</strain>
    </source>
</reference>
<keyword evidence="3" id="KW-1185">Reference proteome</keyword>
<protein>
    <recommendedName>
        <fullName evidence="1">ImpA N-terminal domain-containing protein</fullName>
    </recommendedName>
</protein>
<evidence type="ECO:0000259" key="1">
    <source>
        <dbReference type="Pfam" id="PF06812"/>
    </source>
</evidence>
<proteinExistence type="predicted"/>
<dbReference type="Pfam" id="PF16989">
    <property type="entry name" value="T6SS_VasJ"/>
    <property type="match status" value="1"/>
</dbReference>
<dbReference type="PANTHER" id="PTHR37024">
    <property type="entry name" value="TYPE VI SECRETION SYSTEM DUF2094 AND IMPA-RELATED DOMAIN PROTEIN"/>
    <property type="match status" value="1"/>
</dbReference>
<dbReference type="RefSeq" id="WP_069312317.1">
    <property type="nucleotide sequence ID" value="NZ_MDTU01000001.1"/>
</dbReference>
<dbReference type="Pfam" id="PF06812">
    <property type="entry name" value="ImpA_N"/>
    <property type="match status" value="1"/>
</dbReference>
<evidence type="ECO:0000313" key="2">
    <source>
        <dbReference type="EMBL" id="ODN42520.1"/>
    </source>
</evidence>
<dbReference type="PANTHER" id="PTHR37024:SF5">
    <property type="entry name" value="IMPA N-TERMINAL DOMAIN-CONTAINING PROTEIN"/>
    <property type="match status" value="1"/>
</dbReference>
<evidence type="ECO:0000313" key="3">
    <source>
        <dbReference type="Proteomes" id="UP000094329"/>
    </source>
</evidence>
<dbReference type="InterPro" id="IPR010657">
    <property type="entry name" value="ImpA_N"/>
</dbReference>
<organism evidence="2 3">
    <name type="scientific">Piscirickettsia litoralis</name>
    <dbReference type="NCBI Taxonomy" id="1891921"/>
    <lineage>
        <taxon>Bacteria</taxon>
        <taxon>Pseudomonadati</taxon>
        <taxon>Pseudomonadota</taxon>
        <taxon>Gammaproteobacteria</taxon>
        <taxon>Thiotrichales</taxon>
        <taxon>Piscirickettsiaceae</taxon>
        <taxon>Piscirickettsia</taxon>
    </lineage>
</organism>
<feature type="domain" description="ImpA N-terminal" evidence="1">
    <location>
        <begin position="16"/>
        <end position="112"/>
    </location>
</feature>
<dbReference type="Proteomes" id="UP000094329">
    <property type="component" value="Unassembled WGS sequence"/>
</dbReference>